<dbReference type="OMA" id="AYFEEWA"/>
<dbReference type="Gene3D" id="3.40.50.720">
    <property type="entry name" value="NAD(P)-binding Rossmann-like Domain"/>
    <property type="match status" value="1"/>
</dbReference>
<evidence type="ECO:0000313" key="2">
    <source>
        <dbReference type="EMBL" id="KKO98747.1"/>
    </source>
</evidence>
<evidence type="ECO:0000313" key="3">
    <source>
        <dbReference type="Proteomes" id="UP000034112"/>
    </source>
</evidence>
<proteinExistence type="predicted"/>
<dbReference type="Proteomes" id="UP000034112">
    <property type="component" value="Unassembled WGS sequence"/>
</dbReference>
<dbReference type="OrthoDB" id="1731983at2759"/>
<dbReference type="EMBL" id="JOKZ01000389">
    <property type="protein sequence ID" value="KKO98747.1"/>
    <property type="molecule type" value="Genomic_DNA"/>
</dbReference>
<accession>A0A0F9XDQ6</accession>
<dbReference type="AlphaFoldDB" id="A0A0F9XDQ6"/>
<dbReference type="PANTHER" id="PTHR32487">
    <property type="entry name" value="3-OXO-DELTA(4,5)-STEROID 5-BETA-REDUCTASE"/>
    <property type="match status" value="1"/>
</dbReference>
<dbReference type="PANTHER" id="PTHR32487:SF29">
    <property type="entry name" value="NAD-DEPENDENT EPIMERASE_DEHYDRATASE DOMAIN-CONTAINING PROTEIN"/>
    <property type="match status" value="1"/>
</dbReference>
<dbReference type="Pfam" id="PF22917">
    <property type="entry name" value="PRISE"/>
    <property type="match status" value="1"/>
</dbReference>
<feature type="domain" description="PRISE-like Rossmann-fold" evidence="1">
    <location>
        <begin position="33"/>
        <end position="302"/>
    </location>
</feature>
<name>A0A0F9XDQ6_TRIHA</name>
<dbReference type="SUPFAM" id="SSF51735">
    <property type="entry name" value="NAD(P)-binding Rossmann-fold domains"/>
    <property type="match status" value="1"/>
</dbReference>
<reference evidence="3" key="1">
    <citation type="journal article" date="2015" name="Genome Announc.">
        <title>Draft whole-genome sequence of the biocontrol agent Trichoderma harzianum T6776.</title>
        <authorList>
            <person name="Baroncelli R."/>
            <person name="Piaggeschi G."/>
            <person name="Fiorini L."/>
            <person name="Bertolini E."/>
            <person name="Zapparata A."/>
            <person name="Pe M.E."/>
            <person name="Sarrocco S."/>
            <person name="Vannacci G."/>
        </authorList>
    </citation>
    <scope>NUCLEOTIDE SEQUENCE [LARGE SCALE GENOMIC DNA]</scope>
    <source>
        <strain evidence="3">T6776</strain>
    </source>
</reference>
<dbReference type="CDD" id="cd08948">
    <property type="entry name" value="5beta-POR_like_SDR_a"/>
    <property type="match status" value="1"/>
</dbReference>
<evidence type="ECO:0000259" key="1">
    <source>
        <dbReference type="Pfam" id="PF22917"/>
    </source>
</evidence>
<organism evidence="2 3">
    <name type="scientific">Trichoderma harzianum</name>
    <name type="common">Hypocrea lixii</name>
    <dbReference type="NCBI Taxonomy" id="5544"/>
    <lineage>
        <taxon>Eukaryota</taxon>
        <taxon>Fungi</taxon>
        <taxon>Dikarya</taxon>
        <taxon>Ascomycota</taxon>
        <taxon>Pezizomycotina</taxon>
        <taxon>Sordariomycetes</taxon>
        <taxon>Hypocreomycetidae</taxon>
        <taxon>Hypocreales</taxon>
        <taxon>Hypocreaceae</taxon>
        <taxon>Trichoderma</taxon>
    </lineage>
</organism>
<protein>
    <recommendedName>
        <fullName evidence="1">PRISE-like Rossmann-fold domain-containing protein</fullName>
    </recommendedName>
</protein>
<sequence length="441" mass="49280">MASTGIKTYSVISKEEFYGLPTFPEVEGKKYSAIVTGANGITGAHMLRVLAEAPERWGTIYALSRKPPSVRIPGNVKYLAIDFLASPEEIAQQLKEQVSKVDYVFFASYIQAPPKEGEGVWSDDAEMERLNMLLLSNFLSALTKSEKIPKRFLLQTGGKHYSVHLGPPLNPMEESDPRFLAKPNFYYPQEDLLWKWSRENGTEWNVTRPMFIIGAVPDAAMNIANGLALYAAIQKELGQPLEFPGDTSAWDAEKPLSSALLISYHAEWTVLTPSAANEALNISDGGPFSFGKFWPVLAAAYDIPYETAEVDDAKFQIVDMPISPPPRGFGPAGRIRIARSFEAWAHKPEVRKAWETLKARHNLTPKPDPFDKVQDIFGLLDGEILGPWGSSLSMNKSRKLGWNGFIDTHESIFKTFEELAALKMIPPFQRPKAIEVKYYGY</sequence>
<dbReference type="InterPro" id="IPR036291">
    <property type="entry name" value="NAD(P)-bd_dom_sf"/>
</dbReference>
<gene>
    <name evidence="2" type="ORF">THAR02_09158</name>
</gene>
<comment type="caution">
    <text evidence="2">The sequence shown here is derived from an EMBL/GenBank/DDBJ whole genome shotgun (WGS) entry which is preliminary data.</text>
</comment>
<dbReference type="InterPro" id="IPR055222">
    <property type="entry name" value="PRISE-like_Rossmann-fold"/>
</dbReference>